<dbReference type="PIRSF" id="PIRSF006806">
    <property type="entry name" value="FTHF_cligase"/>
    <property type="match status" value="1"/>
</dbReference>
<feature type="binding site" evidence="4">
    <location>
        <position position="67"/>
    </location>
    <ligand>
        <name>substrate</name>
    </ligand>
</feature>
<dbReference type="GO" id="GO:0046872">
    <property type="term" value="F:metal ion binding"/>
    <property type="evidence" value="ECO:0007669"/>
    <property type="project" value="UniProtKB-KW"/>
</dbReference>
<feature type="binding site" evidence="4">
    <location>
        <position position="62"/>
    </location>
    <ligand>
        <name>substrate</name>
    </ligand>
</feature>
<dbReference type="EMBL" id="FMZZ01000009">
    <property type="protein sequence ID" value="SDD30975.1"/>
    <property type="molecule type" value="Genomic_DNA"/>
</dbReference>
<keyword evidence="6" id="KW-0436">Ligase</keyword>
<keyword evidence="3 4" id="KW-0067">ATP-binding</keyword>
<dbReference type="RefSeq" id="WP_091453055.1">
    <property type="nucleotide sequence ID" value="NZ_FMZZ01000009.1"/>
</dbReference>
<dbReference type="PANTHER" id="PTHR23407">
    <property type="entry name" value="ATPASE INHIBITOR/5-FORMYLTETRAHYDROFOLATE CYCLO-LIGASE"/>
    <property type="match status" value="1"/>
</dbReference>
<evidence type="ECO:0000256" key="4">
    <source>
        <dbReference type="PIRSR" id="PIRSR006806-1"/>
    </source>
</evidence>
<evidence type="ECO:0000313" key="7">
    <source>
        <dbReference type="Proteomes" id="UP000199501"/>
    </source>
</evidence>
<dbReference type="NCBIfam" id="TIGR02727">
    <property type="entry name" value="MTHFS_bact"/>
    <property type="match status" value="1"/>
</dbReference>
<feature type="binding site" evidence="4">
    <location>
        <begin position="147"/>
        <end position="155"/>
    </location>
    <ligand>
        <name>ATP</name>
        <dbReference type="ChEBI" id="CHEBI:30616"/>
    </ligand>
</feature>
<evidence type="ECO:0000256" key="2">
    <source>
        <dbReference type="ARBA" id="ARBA00022741"/>
    </source>
</evidence>
<evidence type="ECO:0000256" key="3">
    <source>
        <dbReference type="ARBA" id="ARBA00022840"/>
    </source>
</evidence>
<dbReference type="GO" id="GO:0005524">
    <property type="term" value="F:ATP binding"/>
    <property type="evidence" value="ECO:0007669"/>
    <property type="project" value="UniProtKB-KW"/>
</dbReference>
<gene>
    <name evidence="6" type="ORF">SAMN05216174_109250</name>
</gene>
<dbReference type="InterPro" id="IPR002698">
    <property type="entry name" value="FTHF_cligase"/>
</dbReference>
<dbReference type="OrthoDB" id="3242798at2"/>
<dbReference type="Proteomes" id="UP000199501">
    <property type="component" value="Unassembled WGS sequence"/>
</dbReference>
<dbReference type="STRING" id="1271860.SAMN05216174_109250"/>
<dbReference type="SUPFAM" id="SSF100950">
    <property type="entry name" value="NagB/RpiA/CoA transferase-like"/>
    <property type="match status" value="1"/>
</dbReference>
<accession>A0A1G6TRN0</accession>
<evidence type="ECO:0000313" key="6">
    <source>
        <dbReference type="EMBL" id="SDD30975.1"/>
    </source>
</evidence>
<sequence>MAGPGSDLEATRAWTKDQWRRALLTERRRVPANVRFAEAMQLTALLTNGRVVRRGQTLCAYVPIGSEPGSVQMLDEVADHGVRILLPIVTGRGPGPLDWAWYDGPEHLRPGPFGLRQPIGERLGETALRIADVVLVPALAVDRSGTRLGRGAGYYDRSLSIAAPDTPLVAVVRDPELFDVLPSEPHDVAVTGVLTPGRGLLRLH</sequence>
<protein>
    <recommendedName>
        <fullName evidence="5">5-formyltetrahydrofolate cyclo-ligase</fullName>
        <ecNumber evidence="5">6.3.3.2</ecNumber>
    </recommendedName>
</protein>
<dbReference type="GO" id="GO:0009396">
    <property type="term" value="P:folic acid-containing compound biosynthetic process"/>
    <property type="evidence" value="ECO:0007669"/>
    <property type="project" value="TreeGrafter"/>
</dbReference>
<keyword evidence="7" id="KW-1185">Reference proteome</keyword>
<dbReference type="EC" id="6.3.3.2" evidence="5"/>
<dbReference type="InterPro" id="IPR024185">
    <property type="entry name" value="FTHF_cligase-like_sf"/>
</dbReference>
<dbReference type="Gene3D" id="3.40.50.10420">
    <property type="entry name" value="NagB/RpiA/CoA transferase-like"/>
    <property type="match status" value="1"/>
</dbReference>
<feature type="binding site" evidence="4">
    <location>
        <begin position="16"/>
        <end position="20"/>
    </location>
    <ligand>
        <name>ATP</name>
        <dbReference type="ChEBI" id="CHEBI:30616"/>
    </ligand>
</feature>
<keyword evidence="5" id="KW-0479">Metal-binding</keyword>
<evidence type="ECO:0000256" key="1">
    <source>
        <dbReference type="ARBA" id="ARBA00010638"/>
    </source>
</evidence>
<name>A0A1G6TRN0_9PSEU</name>
<dbReference type="AlphaFoldDB" id="A0A1G6TRN0"/>
<keyword evidence="2 4" id="KW-0547">Nucleotide-binding</keyword>
<comment type="cofactor">
    <cofactor evidence="5">
        <name>Mg(2+)</name>
        <dbReference type="ChEBI" id="CHEBI:18420"/>
    </cofactor>
</comment>
<comment type="similarity">
    <text evidence="1 5">Belongs to the 5-formyltetrahydrofolate cyclo-ligase family.</text>
</comment>
<dbReference type="GO" id="GO:0030272">
    <property type="term" value="F:5-formyltetrahydrofolate cyclo-ligase activity"/>
    <property type="evidence" value="ECO:0007669"/>
    <property type="project" value="UniProtKB-EC"/>
</dbReference>
<evidence type="ECO:0000256" key="5">
    <source>
        <dbReference type="RuleBase" id="RU361279"/>
    </source>
</evidence>
<keyword evidence="5" id="KW-0460">Magnesium</keyword>
<comment type="catalytic activity">
    <reaction evidence="5">
        <text>(6S)-5-formyl-5,6,7,8-tetrahydrofolate + ATP = (6R)-5,10-methenyltetrahydrofolate + ADP + phosphate</text>
        <dbReference type="Rhea" id="RHEA:10488"/>
        <dbReference type="ChEBI" id="CHEBI:30616"/>
        <dbReference type="ChEBI" id="CHEBI:43474"/>
        <dbReference type="ChEBI" id="CHEBI:57455"/>
        <dbReference type="ChEBI" id="CHEBI:57457"/>
        <dbReference type="ChEBI" id="CHEBI:456216"/>
        <dbReference type="EC" id="6.3.3.2"/>
    </reaction>
</comment>
<proteinExistence type="inferred from homology"/>
<organism evidence="6 7">
    <name type="scientific">Actinokineospora iranica</name>
    <dbReference type="NCBI Taxonomy" id="1271860"/>
    <lineage>
        <taxon>Bacteria</taxon>
        <taxon>Bacillati</taxon>
        <taxon>Actinomycetota</taxon>
        <taxon>Actinomycetes</taxon>
        <taxon>Pseudonocardiales</taxon>
        <taxon>Pseudonocardiaceae</taxon>
        <taxon>Actinokineospora</taxon>
    </lineage>
</organism>
<dbReference type="Pfam" id="PF01812">
    <property type="entry name" value="5-FTHF_cyc-lig"/>
    <property type="match status" value="1"/>
</dbReference>
<reference evidence="7" key="1">
    <citation type="submission" date="2016-10" db="EMBL/GenBank/DDBJ databases">
        <authorList>
            <person name="Varghese N."/>
            <person name="Submissions S."/>
        </authorList>
    </citation>
    <scope>NUCLEOTIDE SEQUENCE [LARGE SCALE GENOMIC DNA]</scope>
    <source>
        <strain evidence="7">IBRC-M 10403</strain>
    </source>
</reference>
<dbReference type="InterPro" id="IPR037171">
    <property type="entry name" value="NagB/RpiA_transferase-like"/>
</dbReference>
<dbReference type="GO" id="GO:0035999">
    <property type="term" value="P:tetrahydrofolate interconversion"/>
    <property type="evidence" value="ECO:0007669"/>
    <property type="project" value="TreeGrafter"/>
</dbReference>
<dbReference type="PANTHER" id="PTHR23407:SF1">
    <property type="entry name" value="5-FORMYLTETRAHYDROFOLATE CYCLO-LIGASE"/>
    <property type="match status" value="1"/>
</dbReference>